<dbReference type="Pfam" id="PF00722">
    <property type="entry name" value="Glyco_hydro_16"/>
    <property type="match status" value="1"/>
</dbReference>
<evidence type="ECO:0000256" key="2">
    <source>
        <dbReference type="ARBA" id="ARBA00023295"/>
    </source>
</evidence>
<dbReference type="InterPro" id="IPR016455">
    <property type="entry name" value="XTH"/>
</dbReference>
<dbReference type="AlphaFoldDB" id="A0ABD2QWW3"/>
<evidence type="ECO:0000313" key="7">
    <source>
        <dbReference type="Proteomes" id="UP001627284"/>
    </source>
</evidence>
<evidence type="ECO:0000313" key="6">
    <source>
        <dbReference type="EMBL" id="KAL3324053.1"/>
    </source>
</evidence>
<dbReference type="Gene3D" id="2.60.120.200">
    <property type="match status" value="1"/>
</dbReference>
<keyword evidence="4" id="KW-1133">Transmembrane helix</keyword>
<dbReference type="PIRSF" id="PIRSF005604">
    <property type="entry name" value="XET"/>
    <property type="match status" value="1"/>
</dbReference>
<feature type="non-terminal residue" evidence="6">
    <location>
        <position position="1"/>
    </location>
</feature>
<feature type="domain" description="GH16" evidence="5">
    <location>
        <begin position="30"/>
        <end position="230"/>
    </location>
</feature>
<dbReference type="GO" id="GO:0016798">
    <property type="term" value="F:hydrolase activity, acting on glycosyl bonds"/>
    <property type="evidence" value="ECO:0007669"/>
    <property type="project" value="UniProtKB-KW"/>
</dbReference>
<keyword evidence="7" id="KW-1185">Reference proteome</keyword>
<dbReference type="InterPro" id="IPR044791">
    <property type="entry name" value="Beta-glucanase/XTH"/>
</dbReference>
<evidence type="ECO:0000259" key="5">
    <source>
        <dbReference type="PROSITE" id="PS51762"/>
    </source>
</evidence>
<evidence type="ECO:0000256" key="1">
    <source>
        <dbReference type="ARBA" id="ARBA00022801"/>
    </source>
</evidence>
<proteinExistence type="predicted"/>
<organism evidence="6 7">
    <name type="scientific">Solanum stoloniferum</name>
    <dbReference type="NCBI Taxonomy" id="62892"/>
    <lineage>
        <taxon>Eukaryota</taxon>
        <taxon>Viridiplantae</taxon>
        <taxon>Streptophyta</taxon>
        <taxon>Embryophyta</taxon>
        <taxon>Tracheophyta</taxon>
        <taxon>Spermatophyta</taxon>
        <taxon>Magnoliopsida</taxon>
        <taxon>eudicotyledons</taxon>
        <taxon>Gunneridae</taxon>
        <taxon>Pentapetalae</taxon>
        <taxon>asterids</taxon>
        <taxon>lamiids</taxon>
        <taxon>Solanales</taxon>
        <taxon>Solanaceae</taxon>
        <taxon>Solanoideae</taxon>
        <taxon>Solaneae</taxon>
        <taxon>Solanum</taxon>
    </lineage>
</organism>
<feature type="active site" description="Proton donor" evidence="3">
    <location>
        <position position="128"/>
    </location>
</feature>
<feature type="transmembrane region" description="Helical" evidence="4">
    <location>
        <begin position="12"/>
        <end position="33"/>
    </location>
</feature>
<comment type="caution">
    <text evidence="6">The sequence shown here is derived from an EMBL/GenBank/DDBJ whole genome shotgun (WGS) entry which is preliminary data.</text>
</comment>
<dbReference type="PANTHER" id="PTHR31062">
    <property type="entry name" value="XYLOGLUCAN ENDOTRANSGLUCOSYLASE/HYDROLASE PROTEIN 8-RELATED"/>
    <property type="match status" value="1"/>
</dbReference>
<keyword evidence="1" id="KW-0378">Hydrolase</keyword>
<evidence type="ECO:0000256" key="3">
    <source>
        <dbReference type="PIRSR" id="PIRSR005604-1"/>
    </source>
</evidence>
<dbReference type="PROSITE" id="PS51762">
    <property type="entry name" value="GH16_2"/>
    <property type="match status" value="1"/>
</dbReference>
<reference evidence="6 7" key="1">
    <citation type="submission" date="2024-05" db="EMBL/GenBank/DDBJ databases">
        <title>De novo assembly of an allotetraploid wild potato.</title>
        <authorList>
            <person name="Hosaka A.J."/>
        </authorList>
    </citation>
    <scope>NUCLEOTIDE SEQUENCE [LARGE SCALE GENOMIC DNA]</scope>
    <source>
        <tissue evidence="6">Young leaves</tissue>
    </source>
</reference>
<dbReference type="EMBL" id="JBJKTR010000023">
    <property type="protein sequence ID" value="KAL3324053.1"/>
    <property type="molecule type" value="Genomic_DNA"/>
</dbReference>
<protein>
    <recommendedName>
        <fullName evidence="5">GH16 domain-containing protein</fullName>
    </recommendedName>
</protein>
<dbReference type="Proteomes" id="UP001627284">
    <property type="component" value="Unassembled WGS sequence"/>
</dbReference>
<keyword evidence="4" id="KW-0812">Transmembrane</keyword>
<name>A0ABD2QWW3_9SOLN</name>
<keyword evidence="4" id="KW-0472">Membrane</keyword>
<dbReference type="InterPro" id="IPR000757">
    <property type="entry name" value="Beta-glucanase-like"/>
</dbReference>
<keyword evidence="2" id="KW-0326">Glycosidase</keyword>
<sequence length="296" mass="34308">HSSTKQIINLVLEYTMVSFQAILVFISTIFIFVNQCVSADEVQFYQNYYQKYGGDHIIVTDQGKEVCLMMDQYTGSGFISNQHFGSGDFSIDLKIPNKNSTGVITTFYLTSLPINGDPGIRHDEIDFEFLGGDGKYTLNTNIFANDGGSREQQFNLEFDPTADFHTYRILWNQYHIVFYADDVPIRVFKNNTNYGVNYPTNKMHIEATIWNDTNWVGDVDWSQGPFKAYYRDFSINGCQYQESNPQECYNDNYYWNTITNLSPDEVQKYEAVKAEQMTFSYCMRDNSINFPECMLN</sequence>
<feature type="active site" description="Nucleophile" evidence="3">
    <location>
        <position position="124"/>
    </location>
</feature>
<accession>A0ABD2QWW3</accession>
<dbReference type="InterPro" id="IPR013320">
    <property type="entry name" value="ConA-like_dom_sf"/>
</dbReference>
<evidence type="ECO:0000256" key="4">
    <source>
        <dbReference type="SAM" id="Phobius"/>
    </source>
</evidence>
<gene>
    <name evidence="6" type="ORF">AABB24_038300</name>
</gene>
<dbReference type="SUPFAM" id="SSF49899">
    <property type="entry name" value="Concanavalin A-like lectins/glucanases"/>
    <property type="match status" value="1"/>
</dbReference>